<dbReference type="Gene3D" id="3.40.710.10">
    <property type="entry name" value="DD-peptidase/beta-lactamase superfamily"/>
    <property type="match status" value="1"/>
</dbReference>
<dbReference type="GO" id="GO:0016787">
    <property type="term" value="F:hydrolase activity"/>
    <property type="evidence" value="ECO:0007669"/>
    <property type="project" value="UniProtKB-KW"/>
</dbReference>
<dbReference type="SUPFAM" id="SSF56601">
    <property type="entry name" value="beta-lactamase/transpeptidase-like"/>
    <property type="match status" value="1"/>
</dbReference>
<keyword evidence="2" id="KW-0378">Hydrolase</keyword>
<sequence length="427" mass="46264">MGMDGLTRELQAIVDDPALPLAGLAAVAIRDGAVVYQHAFGYKRLPSSTTPKAYPIRLDGETMFRIASISKLVSTLGVMTLIEQGVLDLDADLGRYLGYSLRHPRFPDRPLTLRMLLTHRSSLCDAAGLRWGPEVDLRAVLLPGGHHFGTGAIWAPQEPGSWFAYANVSWGVLATVLEAATGKRFDRLMRRLVFDPLGLKAGFYLGDFAPARLDDVATLYRRREKDGAERWDPQGPWIAQIDDFGAAPPAAPPGLDDYVPGTNGTLFGPQGGLRISAAELARIMLMLMNGGRDGELQLLQPATVDLMFSRQWTFNGRNGTGDSDTFRGLHHAWGLGNQHFLDVSGSAGGRACGDRLVAGGGFTGVGHLGWAWGLNALFVFDRARRDGLIWVSSGVGADPDTCPGCYSSNARFQERITDALYRQVLAP</sequence>
<dbReference type="InterPro" id="IPR012338">
    <property type="entry name" value="Beta-lactam/transpept-like"/>
</dbReference>
<dbReference type="PANTHER" id="PTHR43283">
    <property type="entry name" value="BETA-LACTAMASE-RELATED"/>
    <property type="match status" value="1"/>
</dbReference>
<dbReference type="EMBL" id="SPVF01000173">
    <property type="protein sequence ID" value="TFW17871.1"/>
    <property type="molecule type" value="Genomic_DNA"/>
</dbReference>
<gene>
    <name evidence="2" type="ORF">E4L96_13810</name>
</gene>
<dbReference type="InterPro" id="IPR001466">
    <property type="entry name" value="Beta-lactam-related"/>
</dbReference>
<reference evidence="2 3" key="1">
    <citation type="submission" date="2019-03" db="EMBL/GenBank/DDBJ databases">
        <title>Draft Genome Sequence of Massilia arenosa sp. nov., a Novel Massilia Species Isolated from a Sandy-loam Maize Soil.</title>
        <authorList>
            <person name="Raths R."/>
            <person name="Peta V."/>
            <person name="Bucking H."/>
        </authorList>
    </citation>
    <scope>NUCLEOTIDE SEQUENCE [LARGE SCALE GENOMIC DNA]</scope>
    <source>
        <strain evidence="2 3">MC02</strain>
    </source>
</reference>
<evidence type="ECO:0000313" key="3">
    <source>
        <dbReference type="Proteomes" id="UP000298438"/>
    </source>
</evidence>
<dbReference type="AlphaFoldDB" id="A0A4Y9SB76"/>
<dbReference type="InterPro" id="IPR050789">
    <property type="entry name" value="Diverse_Enzym_Activities"/>
</dbReference>
<evidence type="ECO:0000313" key="2">
    <source>
        <dbReference type="EMBL" id="TFW17871.1"/>
    </source>
</evidence>
<proteinExistence type="predicted"/>
<name>A0A4Y9SB76_9BURK</name>
<dbReference type="Proteomes" id="UP000298438">
    <property type="component" value="Unassembled WGS sequence"/>
</dbReference>
<dbReference type="RefSeq" id="WP_135207807.1">
    <property type="nucleotide sequence ID" value="NZ_SPVF01000173.1"/>
</dbReference>
<dbReference type="OrthoDB" id="9801061at2"/>
<comment type="caution">
    <text evidence="2">The sequence shown here is derived from an EMBL/GenBank/DDBJ whole genome shotgun (WGS) entry which is preliminary data.</text>
</comment>
<evidence type="ECO:0000259" key="1">
    <source>
        <dbReference type="Pfam" id="PF00144"/>
    </source>
</evidence>
<feature type="domain" description="Beta-lactamase-related" evidence="1">
    <location>
        <begin position="22"/>
        <end position="399"/>
    </location>
</feature>
<dbReference type="Pfam" id="PF00144">
    <property type="entry name" value="Beta-lactamase"/>
    <property type="match status" value="1"/>
</dbReference>
<protein>
    <submittedName>
        <fullName evidence="2">Class C beta-lactamase-related serine hydrolase</fullName>
    </submittedName>
</protein>
<organism evidence="2 3">
    <name type="scientific">Zemynaea arenosa</name>
    <dbReference type="NCBI Taxonomy" id="2561931"/>
    <lineage>
        <taxon>Bacteria</taxon>
        <taxon>Pseudomonadati</taxon>
        <taxon>Pseudomonadota</taxon>
        <taxon>Betaproteobacteria</taxon>
        <taxon>Burkholderiales</taxon>
        <taxon>Oxalobacteraceae</taxon>
        <taxon>Telluria group</taxon>
        <taxon>Zemynaea</taxon>
    </lineage>
</organism>
<keyword evidence="3" id="KW-1185">Reference proteome</keyword>
<accession>A0A4Y9SB76</accession>